<name>A0A1G2UT50_9BACT</name>
<dbReference type="InterPro" id="IPR048846">
    <property type="entry name" value="PaaX-like_central"/>
</dbReference>
<dbReference type="Proteomes" id="UP000176558">
    <property type="component" value="Unassembled WGS sequence"/>
</dbReference>
<evidence type="ECO:0000259" key="1">
    <source>
        <dbReference type="Pfam" id="PF20803"/>
    </source>
</evidence>
<feature type="domain" description="Transcriptional repressor PaaX-like central Cas2-like" evidence="1">
    <location>
        <begin position="102"/>
        <end position="177"/>
    </location>
</feature>
<comment type="caution">
    <text evidence="2">The sequence shown here is derived from an EMBL/GenBank/DDBJ whole genome shotgun (WGS) entry which is preliminary data.</text>
</comment>
<reference evidence="2 3" key="1">
    <citation type="journal article" date="2016" name="Nat. Commun.">
        <title>Thousands of microbial genomes shed light on interconnected biogeochemical processes in an aquifer system.</title>
        <authorList>
            <person name="Anantharaman K."/>
            <person name="Brown C.T."/>
            <person name="Hug L.A."/>
            <person name="Sharon I."/>
            <person name="Castelle C.J."/>
            <person name="Probst A.J."/>
            <person name="Thomas B.C."/>
            <person name="Singh A."/>
            <person name="Wilkins M.J."/>
            <person name="Karaoz U."/>
            <person name="Brodie E.L."/>
            <person name="Williams K.H."/>
            <person name="Hubbard S.S."/>
            <person name="Banfield J.F."/>
        </authorList>
    </citation>
    <scope>NUCLEOTIDE SEQUENCE [LARGE SCALE GENOMIC DNA]</scope>
</reference>
<protein>
    <recommendedName>
        <fullName evidence="1">Transcriptional repressor PaaX-like central Cas2-like domain-containing protein</fullName>
    </recommendedName>
</protein>
<evidence type="ECO:0000313" key="2">
    <source>
        <dbReference type="EMBL" id="OHB12567.1"/>
    </source>
</evidence>
<dbReference type="PANTHER" id="PTHR30319:SF1">
    <property type="entry name" value="TRANSCRIPTIONAL REPRESSOR PAAX"/>
    <property type="match status" value="1"/>
</dbReference>
<dbReference type="PANTHER" id="PTHR30319">
    <property type="entry name" value="PHENYLACETIC ACID REGULATOR-RELATED TRANSCRIPTIONAL REPRESSOR"/>
    <property type="match status" value="1"/>
</dbReference>
<evidence type="ECO:0000313" key="3">
    <source>
        <dbReference type="Proteomes" id="UP000176558"/>
    </source>
</evidence>
<sequence>MKQNDQRIGKLKKKILLILYAGLALSLTKSPKKHLQILKQIPKEWGKINRQALNRAVGSLRTSRLVKEEYHEDGTMTLILSENGKREALRFNIDKMKIKKPRQWDKKWRVVMFDVPERLKKLRNSLRFHFRQLGLVELQKSVLVCPYPCNKEVEFIVEFYDARKYVRFILADKIDNEQHLINRFNLS</sequence>
<dbReference type="Gene3D" id="3.30.70.2650">
    <property type="match status" value="1"/>
</dbReference>
<organism evidence="2 3">
    <name type="scientific">Candidatus Zambryskibacteria bacterium RIFCSPLOWO2_12_FULL_39_23</name>
    <dbReference type="NCBI Taxonomy" id="1802776"/>
    <lineage>
        <taxon>Bacteria</taxon>
        <taxon>Candidatus Zambryskiibacteriota</taxon>
    </lineage>
</organism>
<gene>
    <name evidence="2" type="ORF">A3G99_01980</name>
</gene>
<accession>A0A1G2UT50</accession>
<dbReference type="AlphaFoldDB" id="A0A1G2UT50"/>
<dbReference type="Pfam" id="PF20803">
    <property type="entry name" value="PaaX_M"/>
    <property type="match status" value="1"/>
</dbReference>
<proteinExistence type="predicted"/>
<dbReference type="EMBL" id="MHWT01000014">
    <property type="protein sequence ID" value="OHB12567.1"/>
    <property type="molecule type" value="Genomic_DNA"/>
</dbReference>
<dbReference type="GO" id="GO:0006351">
    <property type="term" value="P:DNA-templated transcription"/>
    <property type="evidence" value="ECO:0007669"/>
    <property type="project" value="TreeGrafter"/>
</dbReference>